<feature type="coiled-coil region" evidence="5">
    <location>
        <begin position="392"/>
        <end position="482"/>
    </location>
</feature>
<feature type="region of interest" description="Disordered" evidence="6">
    <location>
        <begin position="506"/>
        <end position="528"/>
    </location>
</feature>
<dbReference type="PROSITE" id="PS50089">
    <property type="entry name" value="ZF_RING_2"/>
    <property type="match status" value="1"/>
</dbReference>
<dbReference type="Gene3D" id="3.30.40.10">
    <property type="entry name" value="Zinc/RING finger domain, C3HC4 (zinc finger)"/>
    <property type="match status" value="2"/>
</dbReference>
<keyword evidence="2 4" id="KW-0863">Zinc-finger</keyword>
<evidence type="ECO:0000256" key="5">
    <source>
        <dbReference type="SAM" id="Coils"/>
    </source>
</evidence>
<dbReference type="STRING" id="1661398.A0A482W2M1"/>
<dbReference type="InterPro" id="IPR013083">
    <property type="entry name" value="Znf_RING/FYVE/PHD"/>
</dbReference>
<evidence type="ECO:0000256" key="3">
    <source>
        <dbReference type="ARBA" id="ARBA00022833"/>
    </source>
</evidence>
<keyword evidence="1" id="KW-0479">Metal-binding</keyword>
<keyword evidence="10" id="KW-1185">Reference proteome</keyword>
<dbReference type="EMBL" id="QDEB01036243">
    <property type="protein sequence ID" value="RZC39225.1"/>
    <property type="molecule type" value="Genomic_DNA"/>
</dbReference>
<evidence type="ECO:0000259" key="8">
    <source>
        <dbReference type="PROSITE" id="PS50271"/>
    </source>
</evidence>
<evidence type="ECO:0000313" key="10">
    <source>
        <dbReference type="Proteomes" id="UP000292052"/>
    </source>
</evidence>
<dbReference type="InterPro" id="IPR047243">
    <property type="entry name" value="RING-H2_BRAP2"/>
</dbReference>
<feature type="domain" description="RING-type" evidence="7">
    <location>
        <begin position="212"/>
        <end position="252"/>
    </location>
</feature>
<dbReference type="Pfam" id="PF02148">
    <property type="entry name" value="zf-UBP"/>
    <property type="match status" value="1"/>
</dbReference>
<proteinExistence type="predicted"/>
<dbReference type="InterPro" id="IPR001607">
    <property type="entry name" value="Znf_UBP"/>
</dbReference>
<dbReference type="PROSITE" id="PS50271">
    <property type="entry name" value="ZF_UBP"/>
    <property type="match status" value="1"/>
</dbReference>
<keyword evidence="3" id="KW-0862">Zinc</keyword>
<dbReference type="PANTHER" id="PTHR24007:SF7">
    <property type="entry name" value="BRCA1-ASSOCIATED PROTEIN"/>
    <property type="match status" value="1"/>
</dbReference>
<organism evidence="9 10">
    <name type="scientific">Asbolus verrucosus</name>
    <name type="common">Desert ironclad beetle</name>
    <dbReference type="NCBI Taxonomy" id="1661398"/>
    <lineage>
        <taxon>Eukaryota</taxon>
        <taxon>Metazoa</taxon>
        <taxon>Ecdysozoa</taxon>
        <taxon>Arthropoda</taxon>
        <taxon>Hexapoda</taxon>
        <taxon>Insecta</taxon>
        <taxon>Pterygota</taxon>
        <taxon>Neoptera</taxon>
        <taxon>Endopterygota</taxon>
        <taxon>Coleoptera</taxon>
        <taxon>Polyphaga</taxon>
        <taxon>Cucujiformia</taxon>
        <taxon>Tenebrionidae</taxon>
        <taxon>Pimeliinae</taxon>
        <taxon>Asbolus</taxon>
    </lineage>
</organism>
<evidence type="ECO:0000256" key="1">
    <source>
        <dbReference type="ARBA" id="ARBA00022723"/>
    </source>
</evidence>
<feature type="compositionally biased region" description="Basic residues" evidence="6">
    <location>
        <begin position="519"/>
        <end position="528"/>
    </location>
</feature>
<keyword evidence="5" id="KW-0175">Coiled coil</keyword>
<dbReference type="GO" id="GO:0061630">
    <property type="term" value="F:ubiquitin protein ligase activity"/>
    <property type="evidence" value="ECO:0007669"/>
    <property type="project" value="TreeGrafter"/>
</dbReference>
<reference evidence="9 10" key="1">
    <citation type="submission" date="2017-03" db="EMBL/GenBank/DDBJ databases">
        <title>Genome of the blue death feigning beetle - Asbolus verrucosus.</title>
        <authorList>
            <person name="Rider S.D."/>
        </authorList>
    </citation>
    <scope>NUCLEOTIDE SEQUENCE [LARGE SCALE GENOMIC DNA]</scope>
    <source>
        <strain evidence="9">Butters</strain>
        <tissue evidence="9">Head and leg muscle</tissue>
    </source>
</reference>
<dbReference type="AlphaFoldDB" id="A0A482W2M1"/>
<comment type="caution">
    <text evidence="9">The sequence shown here is derived from an EMBL/GenBank/DDBJ whole genome shotgun (WGS) entry which is preliminary data.</text>
</comment>
<dbReference type="InterPro" id="IPR001841">
    <property type="entry name" value="Znf_RING"/>
</dbReference>
<sequence>MSELVSKCVLRVEVNDPAEESQAEASSDATQKSKSQRKSRDISVETFPSRLETPRDDWGLLPICSRETTPLNEKEPEDTKTEIGFFSGNPFVEITKGILHLYKEDLLSDRKEALTLCLLGVPTSMTCHDLLAFTAPCHADIAHIRVLRDSMPNQYMALLTTHDSAMEFYVTFNGGPFNSLEPDNICRIVWVSRVEWAHDGVPPPGHTELPICPVCLERMDESVDGVLTILCNHAFHANCLEQWGDSTCPVCRCVQSPEQAASSECERCGKVDQSVDALWICLICGHVGCGRYQGGHAALHYRESGHCYALQLGSHRVWDYKGDNFVHRLLQNKADGKLVPSEGPPSEAECAQEKVDSVQLEFTYLLTSQLEEQRLYFEEKLTQLESLYYVENQELRSELVNLTQTNNDLKAKLAALSKEKLTLEKKLNQQTIKLTSSLNDLNEERQLGKALRNNQQQWQNKLTKLQEENDIKDKGIAELKEQVRDLMFFIDAQQVIEKSEDREDIAGGTITVGPEPTRNKIKKGKKKR</sequence>
<dbReference type="InterPro" id="IPR011422">
    <property type="entry name" value="BRAP2/ETP1_RRM"/>
</dbReference>
<evidence type="ECO:0000256" key="4">
    <source>
        <dbReference type="PROSITE-ProRule" id="PRU00502"/>
    </source>
</evidence>
<dbReference type="OrthoDB" id="273556at2759"/>
<evidence type="ECO:0000259" key="7">
    <source>
        <dbReference type="PROSITE" id="PS50089"/>
    </source>
</evidence>
<dbReference type="GO" id="GO:0007265">
    <property type="term" value="P:Ras protein signal transduction"/>
    <property type="evidence" value="ECO:0007669"/>
    <property type="project" value="TreeGrafter"/>
</dbReference>
<feature type="region of interest" description="Disordered" evidence="6">
    <location>
        <begin position="16"/>
        <end position="46"/>
    </location>
</feature>
<dbReference type="Pfam" id="PF07576">
    <property type="entry name" value="BRAP2"/>
    <property type="match status" value="1"/>
</dbReference>
<evidence type="ECO:0000256" key="6">
    <source>
        <dbReference type="SAM" id="MobiDB-lite"/>
    </source>
</evidence>
<dbReference type="Pfam" id="PF13639">
    <property type="entry name" value="zf-RING_2"/>
    <property type="match status" value="1"/>
</dbReference>
<dbReference type="GO" id="GO:0005737">
    <property type="term" value="C:cytoplasm"/>
    <property type="evidence" value="ECO:0007669"/>
    <property type="project" value="TreeGrafter"/>
</dbReference>
<dbReference type="GO" id="GO:0008270">
    <property type="term" value="F:zinc ion binding"/>
    <property type="evidence" value="ECO:0007669"/>
    <property type="project" value="UniProtKB-KW"/>
</dbReference>
<protein>
    <submittedName>
        <fullName evidence="9">BRCA1-associated protein</fullName>
    </submittedName>
</protein>
<dbReference type="SMART" id="SM00290">
    <property type="entry name" value="ZnF_UBP"/>
    <property type="match status" value="1"/>
</dbReference>
<evidence type="ECO:0000313" key="9">
    <source>
        <dbReference type="EMBL" id="RZC39225.1"/>
    </source>
</evidence>
<accession>A0A482W2M1</accession>
<dbReference type="SMART" id="SM00184">
    <property type="entry name" value="RING"/>
    <property type="match status" value="1"/>
</dbReference>
<evidence type="ECO:0000256" key="2">
    <source>
        <dbReference type="ARBA" id="ARBA00022771"/>
    </source>
</evidence>
<gene>
    <name evidence="9" type="ORF">BDFB_007029</name>
</gene>
<dbReference type="CDD" id="cd16457">
    <property type="entry name" value="RING-H2_BRAP2"/>
    <property type="match status" value="1"/>
</dbReference>
<dbReference type="GO" id="GO:0016567">
    <property type="term" value="P:protein ubiquitination"/>
    <property type="evidence" value="ECO:0007669"/>
    <property type="project" value="TreeGrafter"/>
</dbReference>
<feature type="domain" description="UBP-type" evidence="8">
    <location>
        <begin position="249"/>
        <end position="345"/>
    </location>
</feature>
<name>A0A482W2M1_ASBVE</name>
<dbReference type="SUPFAM" id="SSF57850">
    <property type="entry name" value="RING/U-box"/>
    <property type="match status" value="2"/>
</dbReference>
<dbReference type="Proteomes" id="UP000292052">
    <property type="component" value="Unassembled WGS sequence"/>
</dbReference>
<dbReference type="PANTHER" id="PTHR24007">
    <property type="entry name" value="BRCA1-ASSOCIATED PROTEIN"/>
    <property type="match status" value="1"/>
</dbReference>